<evidence type="ECO:0000256" key="1">
    <source>
        <dbReference type="ARBA" id="ARBA00022737"/>
    </source>
</evidence>
<keyword evidence="5" id="KW-1185">Reference proteome</keyword>
<evidence type="ECO:0000256" key="2">
    <source>
        <dbReference type="ARBA" id="ARBA00023043"/>
    </source>
</evidence>
<keyword evidence="2 3" id="KW-0040">ANK repeat</keyword>
<evidence type="ECO:0000259" key="4">
    <source>
        <dbReference type="PROSITE" id="PS50225"/>
    </source>
</evidence>
<dbReference type="AlphaFoldDB" id="A0A6P8HKS1"/>
<accession>A0A6P8HKS1</accession>
<feature type="domain" description="SOCS box" evidence="4">
    <location>
        <begin position="225"/>
        <end position="264"/>
    </location>
</feature>
<reference evidence="6" key="1">
    <citation type="submission" date="2025-08" db="UniProtKB">
        <authorList>
            <consortium name="RefSeq"/>
        </authorList>
    </citation>
    <scope>IDENTIFICATION</scope>
    <source>
        <tissue evidence="6">Tentacle</tissue>
    </source>
</reference>
<dbReference type="PANTHER" id="PTHR24180">
    <property type="entry name" value="CYCLIN-DEPENDENT KINASE INHIBITOR 2C-RELATED"/>
    <property type="match status" value="1"/>
</dbReference>
<dbReference type="OrthoDB" id="10252328at2759"/>
<dbReference type="InterPro" id="IPR036770">
    <property type="entry name" value="Ankyrin_rpt-contain_sf"/>
</dbReference>
<dbReference type="PROSITE" id="PS50225">
    <property type="entry name" value="SOCS"/>
    <property type="match status" value="1"/>
</dbReference>
<dbReference type="InterPro" id="IPR051637">
    <property type="entry name" value="Ank_repeat_dom-contain_49"/>
</dbReference>
<dbReference type="Pfam" id="PF12796">
    <property type="entry name" value="Ank_2"/>
    <property type="match status" value="1"/>
</dbReference>
<evidence type="ECO:0000256" key="3">
    <source>
        <dbReference type="PROSITE-ProRule" id="PRU00023"/>
    </source>
</evidence>
<dbReference type="InterPro" id="IPR002110">
    <property type="entry name" value="Ankyrin_rpt"/>
</dbReference>
<keyword evidence="1" id="KW-0677">Repeat</keyword>
<dbReference type="InParanoid" id="A0A6P8HKS1"/>
<dbReference type="KEGG" id="aten:116290337"/>
<dbReference type="InterPro" id="IPR001496">
    <property type="entry name" value="SOCS_box"/>
</dbReference>
<dbReference type="GeneID" id="116290337"/>
<dbReference type="SUPFAM" id="SSF48403">
    <property type="entry name" value="Ankyrin repeat"/>
    <property type="match status" value="1"/>
</dbReference>
<gene>
    <name evidence="6" type="primary">LOC116290337</name>
</gene>
<dbReference type="Pfam" id="PF13857">
    <property type="entry name" value="Ank_5"/>
    <property type="match status" value="1"/>
</dbReference>
<feature type="repeat" description="ANK" evidence="3">
    <location>
        <begin position="135"/>
        <end position="167"/>
    </location>
</feature>
<dbReference type="Gene3D" id="1.25.40.20">
    <property type="entry name" value="Ankyrin repeat-containing domain"/>
    <property type="match status" value="2"/>
</dbReference>
<dbReference type="PROSITE" id="PS50297">
    <property type="entry name" value="ANK_REP_REGION"/>
    <property type="match status" value="3"/>
</dbReference>
<organism evidence="5 6">
    <name type="scientific">Actinia tenebrosa</name>
    <name type="common">Australian red waratah sea anemone</name>
    <dbReference type="NCBI Taxonomy" id="6105"/>
    <lineage>
        <taxon>Eukaryota</taxon>
        <taxon>Metazoa</taxon>
        <taxon>Cnidaria</taxon>
        <taxon>Anthozoa</taxon>
        <taxon>Hexacorallia</taxon>
        <taxon>Actiniaria</taxon>
        <taxon>Actiniidae</taxon>
        <taxon>Actinia</taxon>
    </lineage>
</organism>
<dbReference type="SMART" id="SM00248">
    <property type="entry name" value="ANK"/>
    <property type="match status" value="4"/>
</dbReference>
<feature type="repeat" description="ANK" evidence="3">
    <location>
        <begin position="169"/>
        <end position="201"/>
    </location>
</feature>
<feature type="repeat" description="ANK" evidence="3">
    <location>
        <begin position="63"/>
        <end position="99"/>
    </location>
</feature>
<evidence type="ECO:0000313" key="5">
    <source>
        <dbReference type="Proteomes" id="UP000515163"/>
    </source>
</evidence>
<dbReference type="Proteomes" id="UP000515163">
    <property type="component" value="Unplaced"/>
</dbReference>
<feature type="repeat" description="ANK" evidence="3">
    <location>
        <begin position="102"/>
        <end position="134"/>
    </location>
</feature>
<sequence>MATISWPRRRVRNVKRIKHDHHQILNRAALDSQLLTSVLVSSSALRIRSLISRGANVNCSNSFGYTPLLLALSRDGDEQSIHAVSELCEAGADVNLSSDVFYGDTPLHFACMLKSSVFARILIANNANVRARNHAGYTPLHTAALRGNLEIVKLLCLNGADIDATETYCGYTPLHLAANGNHDDAMILLAEGGANVLQRDFQGLTPIDRCQSTNTKIILDRYTIRPKRLEEICVEVIRHETGKFSGIPGYDRLPLPRLIRDKIQLDF</sequence>
<dbReference type="PROSITE" id="PS50088">
    <property type="entry name" value="ANK_REPEAT"/>
    <property type="match status" value="4"/>
</dbReference>
<dbReference type="RefSeq" id="XP_031553205.1">
    <property type="nucleotide sequence ID" value="XM_031697345.1"/>
</dbReference>
<protein>
    <submittedName>
        <fullName evidence="6">Serine/threonine-protein phosphatase 6 regulatory ankyrin repeat subunit C-like</fullName>
    </submittedName>
</protein>
<dbReference type="PANTHER" id="PTHR24180:SF45">
    <property type="entry name" value="POLY [ADP-RIBOSE] POLYMERASE TANKYRASE"/>
    <property type="match status" value="1"/>
</dbReference>
<proteinExistence type="predicted"/>
<evidence type="ECO:0000313" key="6">
    <source>
        <dbReference type="RefSeq" id="XP_031553205.1"/>
    </source>
</evidence>
<name>A0A6P8HKS1_ACTTE</name>